<dbReference type="EMBL" id="CP002214">
    <property type="protein sequence ID" value="ADO59637.1"/>
    <property type="molecule type" value="Genomic_DNA"/>
</dbReference>
<accession>E3EJN9</accession>
<dbReference type="HOGENOM" id="CLU_1254937_0_0_9"/>
<keyword evidence="1" id="KW-0614">Plasmid</keyword>
<sequence>MKNKSVHITYQVVREIFTSEIEKDIVAFQDVTQIEGKEDLVSEGISTLEKIASVNNDKVVPIMEKLCLFKKGVVEAHKEENIFVDSTRYNQFYIPKPFSYIQEFGMEGAVLLKSEGYSHNLYTLDGDRLMHPIHFDDIYEEYYDLYAIIAALNKRDDIRWKKSKWNNSYFVSTLGGKRLEFRYLPTNGIWDEIKYIKNSFDVRDYLKKEVLGISKFAKDI</sequence>
<dbReference type="Proteomes" id="UP000006868">
    <property type="component" value="Plasmid pSC2"/>
</dbReference>
<dbReference type="AlphaFoldDB" id="E3EJN9"/>
<reference evidence="1 2" key="1">
    <citation type="journal article" date="2011" name="J. Bacteriol.">
        <title>Complete genome sequence of Paenibacillus polymyxa SC2, a strain of plant growth-promoting Rhizobacterium with broad-spectrum antimicrobial activity.</title>
        <authorList>
            <person name="Ma M."/>
            <person name="Wang C."/>
            <person name="Ding Y."/>
            <person name="Li L."/>
            <person name="Shen D."/>
            <person name="Jiang X."/>
            <person name="Guan D."/>
            <person name="Cao F."/>
            <person name="Chen H."/>
            <person name="Feng R."/>
            <person name="Wang X."/>
            <person name="Ge Y."/>
            <person name="Yao L."/>
            <person name="Bing X."/>
            <person name="Yang X."/>
            <person name="Li J."/>
            <person name="Du B."/>
        </authorList>
    </citation>
    <scope>NUCLEOTIDE SEQUENCE [LARGE SCALE GENOMIC DNA]</scope>
    <source>
        <strain evidence="1 2">SC2</strain>
        <plasmid evidence="2">pSC2</plasmid>
    </source>
</reference>
<geneLocation type="plasmid" evidence="1 2">
    <name>pSC2</name>
</geneLocation>
<protein>
    <submittedName>
        <fullName evidence="1">Uncharacterized protein</fullName>
    </submittedName>
</protein>
<dbReference type="RefSeq" id="WP_013386051.1">
    <property type="nucleotide sequence ID" value="NC_014628.2"/>
</dbReference>
<evidence type="ECO:0000313" key="2">
    <source>
        <dbReference type="Proteomes" id="UP000006868"/>
    </source>
</evidence>
<dbReference type="KEGG" id="ppm:PPSC2_26950"/>
<name>E3EJN9_PAEPS</name>
<evidence type="ECO:0000313" key="1">
    <source>
        <dbReference type="EMBL" id="ADO59637.1"/>
    </source>
</evidence>
<organism evidence="1 2">
    <name type="scientific">Paenibacillus polymyxa (strain SC2)</name>
    <name type="common">Bacillus polymyxa</name>
    <dbReference type="NCBI Taxonomy" id="886882"/>
    <lineage>
        <taxon>Bacteria</taxon>
        <taxon>Bacillati</taxon>
        <taxon>Bacillota</taxon>
        <taxon>Bacilli</taxon>
        <taxon>Bacillales</taxon>
        <taxon>Paenibacillaceae</taxon>
        <taxon>Paenibacillus</taxon>
    </lineage>
</organism>
<dbReference type="PATRIC" id="fig|886882.15.peg.5698"/>
<gene>
    <name evidence="1" type="ORF">PPSC2_26950</name>
</gene>
<proteinExistence type="predicted"/>